<reference evidence="1 2" key="1">
    <citation type="submission" date="2015-07" db="EMBL/GenBank/DDBJ databases">
        <title>The genome of Eufriesea mexicana.</title>
        <authorList>
            <person name="Pan H."/>
            <person name="Kapheim K."/>
        </authorList>
    </citation>
    <scope>NUCLEOTIDE SEQUENCE [LARGE SCALE GENOMIC DNA]</scope>
    <source>
        <strain evidence="1">0111107269</strain>
        <tissue evidence="1">Whole body</tissue>
    </source>
</reference>
<sequence>MWKEEKRIDNFTFQQIAKQASGKVDQNESVVFKAQKKRCLKHNSTRHLALAY</sequence>
<dbReference type="Proteomes" id="UP000250275">
    <property type="component" value="Unassembled WGS sequence"/>
</dbReference>
<name>A0A310SES6_9HYME</name>
<dbReference type="EMBL" id="KQ781845">
    <property type="protein sequence ID" value="OAD51900.1"/>
    <property type="molecule type" value="Genomic_DNA"/>
</dbReference>
<organism evidence="1 2">
    <name type="scientific">Eufriesea mexicana</name>
    <dbReference type="NCBI Taxonomy" id="516756"/>
    <lineage>
        <taxon>Eukaryota</taxon>
        <taxon>Metazoa</taxon>
        <taxon>Ecdysozoa</taxon>
        <taxon>Arthropoda</taxon>
        <taxon>Hexapoda</taxon>
        <taxon>Insecta</taxon>
        <taxon>Pterygota</taxon>
        <taxon>Neoptera</taxon>
        <taxon>Endopterygota</taxon>
        <taxon>Hymenoptera</taxon>
        <taxon>Apocrita</taxon>
        <taxon>Aculeata</taxon>
        <taxon>Apoidea</taxon>
        <taxon>Anthophila</taxon>
        <taxon>Apidae</taxon>
        <taxon>Eufriesea</taxon>
    </lineage>
</organism>
<gene>
    <name evidence="1" type="ORF">WN48_04062</name>
</gene>
<proteinExistence type="predicted"/>
<evidence type="ECO:0000313" key="1">
    <source>
        <dbReference type="EMBL" id="OAD51900.1"/>
    </source>
</evidence>
<evidence type="ECO:0000313" key="2">
    <source>
        <dbReference type="Proteomes" id="UP000250275"/>
    </source>
</evidence>
<accession>A0A310SES6</accession>
<keyword evidence="2" id="KW-1185">Reference proteome</keyword>
<dbReference type="AlphaFoldDB" id="A0A310SES6"/>
<protein>
    <submittedName>
        <fullName evidence="1">Uncharacterized protein</fullName>
    </submittedName>
</protein>